<evidence type="ECO:0000313" key="2">
    <source>
        <dbReference type="Proteomes" id="UP001607303"/>
    </source>
</evidence>
<evidence type="ECO:0000313" key="1">
    <source>
        <dbReference type="EMBL" id="KAL2726195.1"/>
    </source>
</evidence>
<proteinExistence type="predicted"/>
<dbReference type="AlphaFoldDB" id="A0ABD2B0F6"/>
<comment type="caution">
    <text evidence="1">The sequence shown here is derived from an EMBL/GenBank/DDBJ whole genome shotgun (WGS) entry which is preliminary data.</text>
</comment>
<keyword evidence="2" id="KW-1185">Reference proteome</keyword>
<reference evidence="1 2" key="1">
    <citation type="journal article" date="2024" name="Ann. Entomol. Soc. Am.">
        <title>Genomic analyses of the southern and eastern yellowjacket wasps (Hymenoptera: Vespidae) reveal evolutionary signatures of social life.</title>
        <authorList>
            <person name="Catto M.A."/>
            <person name="Caine P.B."/>
            <person name="Orr S.E."/>
            <person name="Hunt B.G."/>
            <person name="Goodisman M.A.D."/>
        </authorList>
    </citation>
    <scope>NUCLEOTIDE SEQUENCE [LARGE SCALE GENOMIC DNA]</scope>
    <source>
        <strain evidence="1">232</strain>
        <tissue evidence="1">Head and thorax</tissue>
    </source>
</reference>
<name>A0ABD2B0F6_VESMC</name>
<sequence length="108" mass="12269">MIGPLMESCEVLENIEGFGGGGVREKKKKMWSNIRRRTGLLPGYGAIRIEDLRHQRTFLVLRVLGVKEKERERVSVESGNKKPIAEDDRIDGIAEIPKERGSLRYSFA</sequence>
<dbReference type="Proteomes" id="UP001607303">
    <property type="component" value="Unassembled WGS sequence"/>
</dbReference>
<protein>
    <submittedName>
        <fullName evidence="1">Uncharacterized protein</fullName>
    </submittedName>
</protein>
<dbReference type="EMBL" id="JAYRBN010000109">
    <property type="protein sequence ID" value="KAL2726195.1"/>
    <property type="molecule type" value="Genomic_DNA"/>
</dbReference>
<accession>A0ABD2B0F6</accession>
<gene>
    <name evidence="1" type="ORF">V1477_018009</name>
</gene>
<organism evidence="1 2">
    <name type="scientific">Vespula maculifrons</name>
    <name type="common">Eastern yellow jacket</name>
    <name type="synonym">Wasp</name>
    <dbReference type="NCBI Taxonomy" id="7453"/>
    <lineage>
        <taxon>Eukaryota</taxon>
        <taxon>Metazoa</taxon>
        <taxon>Ecdysozoa</taxon>
        <taxon>Arthropoda</taxon>
        <taxon>Hexapoda</taxon>
        <taxon>Insecta</taxon>
        <taxon>Pterygota</taxon>
        <taxon>Neoptera</taxon>
        <taxon>Endopterygota</taxon>
        <taxon>Hymenoptera</taxon>
        <taxon>Apocrita</taxon>
        <taxon>Aculeata</taxon>
        <taxon>Vespoidea</taxon>
        <taxon>Vespidae</taxon>
        <taxon>Vespinae</taxon>
        <taxon>Vespula</taxon>
    </lineage>
</organism>